<name>A0A0E3SPM2_METBA</name>
<keyword evidence="1" id="KW-0378">Hydrolase</keyword>
<dbReference type="PATRIC" id="fig|1434107.4.peg.3989"/>
<dbReference type="KEGG" id="mbak:MSBR3_3165"/>
<dbReference type="HOGENOM" id="CLU_207586_0_0_2"/>
<dbReference type="GO" id="GO:0004177">
    <property type="term" value="F:aminopeptidase activity"/>
    <property type="evidence" value="ECO:0007669"/>
    <property type="project" value="UniProtKB-KW"/>
</dbReference>
<dbReference type="EC" id="3.4.11.9" evidence="1"/>
<protein>
    <submittedName>
        <fullName evidence="1">Xaa-Pro aminopeptidase</fullName>
        <ecNumber evidence="1">3.4.11.9</ecNumber>
    </submittedName>
</protein>
<proteinExistence type="predicted"/>
<dbReference type="InterPro" id="IPR036005">
    <property type="entry name" value="Creatinase/aminopeptidase-like"/>
</dbReference>
<keyword evidence="1" id="KW-0031">Aminopeptidase</keyword>
<accession>A0A0E3SPM2</accession>
<gene>
    <name evidence="1" type="ORF">MSBR3_3165</name>
</gene>
<organism evidence="1 2">
    <name type="scientific">Methanosarcina barkeri 3</name>
    <dbReference type="NCBI Taxonomy" id="1434107"/>
    <lineage>
        <taxon>Archaea</taxon>
        <taxon>Methanobacteriati</taxon>
        <taxon>Methanobacteriota</taxon>
        <taxon>Stenosarchaea group</taxon>
        <taxon>Methanomicrobia</taxon>
        <taxon>Methanosarcinales</taxon>
        <taxon>Methanosarcinaceae</taxon>
        <taxon>Methanosarcina</taxon>
    </lineage>
</organism>
<reference evidence="1" key="1">
    <citation type="submission" date="2014-07" db="EMBL/GenBank/DDBJ databases">
        <title>Methanogenic archaea and the global carbon cycle.</title>
        <authorList>
            <person name="Henriksen J.R."/>
            <person name="Luke J."/>
            <person name="Reinhart S."/>
            <person name="Benedict M.N."/>
            <person name="Youngblut N.D."/>
            <person name="Metcalf M.E."/>
            <person name="Whitaker R.J."/>
            <person name="Metcalf W.W."/>
        </authorList>
    </citation>
    <scope>NUCLEOTIDE SEQUENCE [LARGE SCALE GENOMIC DNA]</scope>
    <source>
        <strain evidence="1">3</strain>
    </source>
</reference>
<sequence>MVFALEPKKGIENIGMVEIENTFIVTAKGGECITGDNPGLIPVF</sequence>
<keyword evidence="2" id="KW-1185">Reference proteome</keyword>
<dbReference type="Proteomes" id="UP000033066">
    <property type="component" value="Chromosome"/>
</dbReference>
<dbReference type="EMBL" id="CP009517">
    <property type="protein sequence ID" value="AKB83743.1"/>
    <property type="molecule type" value="Genomic_DNA"/>
</dbReference>
<evidence type="ECO:0000313" key="2">
    <source>
        <dbReference type="Proteomes" id="UP000033066"/>
    </source>
</evidence>
<dbReference type="AlphaFoldDB" id="A0A0E3SPM2"/>
<dbReference type="SUPFAM" id="SSF55920">
    <property type="entry name" value="Creatinase/aminopeptidase"/>
    <property type="match status" value="1"/>
</dbReference>
<evidence type="ECO:0000313" key="1">
    <source>
        <dbReference type="EMBL" id="AKB83743.1"/>
    </source>
</evidence>
<dbReference type="STRING" id="1434107.MSBR3_3165"/>
<keyword evidence="1" id="KW-0645">Protease</keyword>